<dbReference type="InterPro" id="IPR032623">
    <property type="entry name" value="FecR_N"/>
</dbReference>
<proteinExistence type="predicted"/>
<dbReference type="Pfam" id="PF16220">
    <property type="entry name" value="DUF4880"/>
    <property type="match status" value="1"/>
</dbReference>
<name>A0A432VQZ9_9GAMM</name>
<feature type="transmembrane region" description="Helical" evidence="1">
    <location>
        <begin position="72"/>
        <end position="93"/>
    </location>
</feature>
<dbReference type="InterPro" id="IPR012373">
    <property type="entry name" value="Ferrdict_sens_TM"/>
</dbReference>
<dbReference type="PANTHER" id="PTHR30273">
    <property type="entry name" value="PERIPLASMIC SIGNAL SENSOR AND SIGMA FACTOR ACTIVATOR FECR-RELATED"/>
    <property type="match status" value="1"/>
</dbReference>
<dbReference type="InterPro" id="IPR006860">
    <property type="entry name" value="FecR"/>
</dbReference>
<keyword evidence="1" id="KW-0472">Membrane</keyword>
<dbReference type="Gene3D" id="3.55.50.30">
    <property type="match status" value="1"/>
</dbReference>
<reference evidence="4 5" key="1">
    <citation type="journal article" date="2011" name="Front. Microbiol.">
        <title>Genomic signatures of strain selection and enhancement in Bacillus atrophaeus var. globigii, a historical biowarfare simulant.</title>
        <authorList>
            <person name="Gibbons H.S."/>
            <person name="Broomall S.M."/>
            <person name="McNew L.A."/>
            <person name="Daligault H."/>
            <person name="Chapman C."/>
            <person name="Bruce D."/>
            <person name="Karavis M."/>
            <person name="Krepps M."/>
            <person name="McGregor P.A."/>
            <person name="Hong C."/>
            <person name="Park K.H."/>
            <person name="Akmal A."/>
            <person name="Feldman A."/>
            <person name="Lin J.S."/>
            <person name="Chang W.E."/>
            <person name="Higgs B.W."/>
            <person name="Demirev P."/>
            <person name="Lindquist J."/>
            <person name="Liem A."/>
            <person name="Fochler E."/>
            <person name="Read T.D."/>
            <person name="Tapia R."/>
            <person name="Johnson S."/>
            <person name="Bishop-Lilly K.A."/>
            <person name="Detter C."/>
            <person name="Han C."/>
            <person name="Sozhamannan S."/>
            <person name="Rosenzweig C.N."/>
            <person name="Skowronski E.W."/>
        </authorList>
    </citation>
    <scope>NUCLEOTIDE SEQUENCE [LARGE SCALE GENOMIC DNA]</scope>
    <source>
        <strain evidence="4 5">AK5</strain>
    </source>
</reference>
<gene>
    <name evidence="4" type="ORF">CWE06_10625</name>
</gene>
<dbReference type="PIRSF" id="PIRSF018266">
    <property type="entry name" value="FecR"/>
    <property type="match status" value="1"/>
</dbReference>
<comment type="caution">
    <text evidence="4">The sequence shown here is derived from an EMBL/GenBank/DDBJ whole genome shotgun (WGS) entry which is preliminary data.</text>
</comment>
<sequence>MNKKLTTQEQAAYYVTRIHSGELSAQEEREILAWRKLSSQNEAEFQTMLNLWDLSNSLYQPVKSKYARKRRYAFWGLSTAATIAISALLIYTLNPLVSPTGVPSELPVVSVQENDESFQSVKESAPEVPKIERRYVMTESGEVDTVGLSDGTSVTLNTQTVLQVSFNEYERNVILLEGEAFFDVTSDPSRPFIIDTGSQKIRVIGTKFNVRKSNGDVRVAVVEGTVSVSRSQRPDQDDGVDAETATDYVLNAGSVGSFSETAEVVVPSSFEQVTDAQSWRQGVFRFDEERLDVVVKEFNRYRTRKLRIVDSEAADLRISGVFHFGRGEGLVDALRATLPIEIEETNTELLVHIRE</sequence>
<dbReference type="GO" id="GO:0016989">
    <property type="term" value="F:sigma factor antagonist activity"/>
    <property type="evidence" value="ECO:0007669"/>
    <property type="project" value="TreeGrafter"/>
</dbReference>
<dbReference type="AlphaFoldDB" id="A0A432VQZ9"/>
<dbReference type="PANTHER" id="PTHR30273:SF2">
    <property type="entry name" value="PROTEIN FECR"/>
    <property type="match status" value="1"/>
</dbReference>
<keyword evidence="1" id="KW-1133">Transmembrane helix</keyword>
<protein>
    <submittedName>
        <fullName evidence="4">Iron dicitrate transport regulator FecR</fullName>
    </submittedName>
</protein>
<dbReference type="EMBL" id="PIPI01000008">
    <property type="protein sequence ID" value="RUO18688.1"/>
    <property type="molecule type" value="Genomic_DNA"/>
</dbReference>
<dbReference type="Pfam" id="PF04773">
    <property type="entry name" value="FecR"/>
    <property type="match status" value="1"/>
</dbReference>
<evidence type="ECO:0000313" key="4">
    <source>
        <dbReference type="EMBL" id="RUO18688.1"/>
    </source>
</evidence>
<feature type="domain" description="FecR protein" evidence="2">
    <location>
        <begin position="136"/>
        <end position="226"/>
    </location>
</feature>
<dbReference type="Proteomes" id="UP000288212">
    <property type="component" value="Unassembled WGS sequence"/>
</dbReference>
<organism evidence="4 5">
    <name type="scientific">Aliidiomarina haloalkalitolerans</name>
    <dbReference type="NCBI Taxonomy" id="859059"/>
    <lineage>
        <taxon>Bacteria</taxon>
        <taxon>Pseudomonadati</taxon>
        <taxon>Pseudomonadota</taxon>
        <taxon>Gammaproteobacteria</taxon>
        <taxon>Alteromonadales</taxon>
        <taxon>Idiomarinaceae</taxon>
        <taxon>Aliidiomarina</taxon>
    </lineage>
</organism>
<evidence type="ECO:0000313" key="5">
    <source>
        <dbReference type="Proteomes" id="UP000288212"/>
    </source>
</evidence>
<keyword evidence="5" id="KW-1185">Reference proteome</keyword>
<accession>A0A432VQZ9</accession>
<evidence type="ECO:0000256" key="1">
    <source>
        <dbReference type="SAM" id="Phobius"/>
    </source>
</evidence>
<keyword evidence="1" id="KW-0812">Transmembrane</keyword>
<evidence type="ECO:0000259" key="2">
    <source>
        <dbReference type="Pfam" id="PF04773"/>
    </source>
</evidence>
<dbReference type="RefSeq" id="WP_126793917.1">
    <property type="nucleotide sequence ID" value="NZ_PIPI01000008.1"/>
</dbReference>
<feature type="domain" description="FecR N-terminal" evidence="3">
    <location>
        <begin position="9"/>
        <end position="48"/>
    </location>
</feature>
<evidence type="ECO:0000259" key="3">
    <source>
        <dbReference type="Pfam" id="PF16220"/>
    </source>
</evidence>
<dbReference type="Gene3D" id="2.60.120.1440">
    <property type="match status" value="1"/>
</dbReference>
<dbReference type="OrthoDB" id="9771237at2"/>